<dbReference type="KEGG" id="apuu:APUU_70964A"/>
<protein>
    <recommendedName>
        <fullName evidence="2">DUF8035 domain-containing protein</fullName>
    </recommendedName>
</protein>
<evidence type="ECO:0000259" key="2">
    <source>
        <dbReference type="Pfam" id="PF26118"/>
    </source>
</evidence>
<dbReference type="InterPro" id="IPR058348">
    <property type="entry name" value="DUF8035"/>
</dbReference>
<evidence type="ECO:0000313" key="4">
    <source>
        <dbReference type="Proteomes" id="UP000654913"/>
    </source>
</evidence>
<proteinExistence type="predicted"/>
<dbReference type="AlphaFoldDB" id="A0A7R8ARJ4"/>
<dbReference type="GeneID" id="64979391"/>
<feature type="compositionally biased region" description="Basic and acidic residues" evidence="1">
    <location>
        <begin position="451"/>
        <end position="467"/>
    </location>
</feature>
<feature type="domain" description="DUF8035" evidence="2">
    <location>
        <begin position="510"/>
        <end position="563"/>
    </location>
</feature>
<dbReference type="EMBL" id="AP024449">
    <property type="protein sequence ID" value="BCS29394.1"/>
    <property type="molecule type" value="Genomic_DNA"/>
</dbReference>
<dbReference type="Pfam" id="PF26118">
    <property type="entry name" value="DUF8035"/>
    <property type="match status" value="1"/>
</dbReference>
<feature type="compositionally biased region" description="Basic and acidic residues" evidence="1">
    <location>
        <begin position="337"/>
        <end position="364"/>
    </location>
</feature>
<accession>A0A7R8ARJ4</accession>
<feature type="region of interest" description="Disordered" evidence="1">
    <location>
        <begin position="108"/>
        <end position="501"/>
    </location>
</feature>
<keyword evidence="4" id="KW-1185">Reference proteome</keyword>
<feature type="compositionally biased region" description="Basic and acidic residues" evidence="1">
    <location>
        <begin position="484"/>
        <end position="494"/>
    </location>
</feature>
<feature type="compositionally biased region" description="Acidic residues" evidence="1">
    <location>
        <begin position="227"/>
        <end position="239"/>
    </location>
</feature>
<feature type="compositionally biased region" description="Basic and acidic residues" evidence="1">
    <location>
        <begin position="158"/>
        <end position="190"/>
    </location>
</feature>
<reference evidence="3" key="1">
    <citation type="submission" date="2021-01" db="EMBL/GenBank/DDBJ databases">
        <authorList>
            <consortium name="Aspergillus puulaauensis MK2 genome sequencing consortium"/>
            <person name="Kazuki M."/>
            <person name="Futagami T."/>
        </authorList>
    </citation>
    <scope>NUCLEOTIDE SEQUENCE</scope>
    <source>
        <strain evidence="3">MK2</strain>
    </source>
</reference>
<reference evidence="3" key="2">
    <citation type="submission" date="2021-02" db="EMBL/GenBank/DDBJ databases">
        <title>Aspergillus puulaauensis MK2 genome sequence.</title>
        <authorList>
            <person name="Futagami T."/>
            <person name="Mori K."/>
            <person name="Kadooka C."/>
            <person name="Tanaka T."/>
        </authorList>
    </citation>
    <scope>NUCLEOTIDE SEQUENCE</scope>
    <source>
        <strain evidence="3">MK2</strain>
    </source>
</reference>
<name>A0A7R8ARJ4_9EURO</name>
<dbReference type="OrthoDB" id="5410752at2759"/>
<feature type="compositionally biased region" description="Basic and acidic residues" evidence="1">
    <location>
        <begin position="202"/>
        <end position="214"/>
    </location>
</feature>
<sequence length="648" mass="76034">MPRRSRPIEYDDVIDNTEEVYPSRAKGDPLLVDRDARYSRRVPRGHGPVVENLDRRHVRERAKPEIPLEGYEYLRDDVLTAERLARLDLNAYRNEEVDKYKDIAYNARGSKPRGRRRSRVSDVEEAYFSHGDSTQDYTDSESDVVEEIVSKKKRPVMPRHDYHARKEAIAPSKSVKDERHMRRSKYDDGAFPKNSRSMEAFPGDKRGPRRDAAPRSHQRSHYHIDIVDDESDETDESELDVLPKHGRRRGVARGDPIRQKYSTRRRATPSSLSSSSESAGSSEEEELPKVPLPVPVPPIYKDSPRRHKSLKHSPALQIPRPPSPPTPPRVPDLETVLNEREARHRKRTEDAAKEEVEIEKRSRESLQLPLQEHNTRRKKGKPAAIVEPPELESKDVRVEDGRVDQRRSYKKRDIVEEDHYRGRDPQPRRSSPLSDPMDDWAIVQAPSKLKHNPEKELPVVDVREESRRSRRKDRQVNPAEDDMRELRHKGDTPRSKVGPRYIGVKDRRERLWTEITKDLVVKEAIERAGYEYEEMDTVYYIFSYLHPEDVNSLVEDSDDIRRARRRRIQQIQRERASVPPSSRRSPNKSAPILPERPPSPPVPPSPPPPPRQYRDDRRDDRRRRERPREYEREEDIEEGRWRSRPGRW</sequence>
<feature type="compositionally biased region" description="Low complexity" evidence="1">
    <location>
        <begin position="577"/>
        <end position="591"/>
    </location>
</feature>
<feature type="region of interest" description="Disordered" evidence="1">
    <location>
        <begin position="570"/>
        <end position="648"/>
    </location>
</feature>
<organism evidence="3 4">
    <name type="scientific">Aspergillus puulaauensis</name>
    <dbReference type="NCBI Taxonomy" id="1220207"/>
    <lineage>
        <taxon>Eukaryota</taxon>
        <taxon>Fungi</taxon>
        <taxon>Dikarya</taxon>
        <taxon>Ascomycota</taxon>
        <taxon>Pezizomycotina</taxon>
        <taxon>Eurotiomycetes</taxon>
        <taxon>Eurotiomycetidae</taxon>
        <taxon>Eurotiales</taxon>
        <taxon>Aspergillaceae</taxon>
        <taxon>Aspergillus</taxon>
    </lineage>
</organism>
<dbReference type="RefSeq" id="XP_041561580.1">
    <property type="nucleotide sequence ID" value="XM_041695896.1"/>
</dbReference>
<gene>
    <name evidence="3" type="ORF">APUU_70964A</name>
</gene>
<feature type="compositionally biased region" description="Pro residues" evidence="1">
    <location>
        <begin position="319"/>
        <end position="330"/>
    </location>
</feature>
<dbReference type="Proteomes" id="UP000654913">
    <property type="component" value="Chromosome 7"/>
</dbReference>
<feature type="compositionally biased region" description="Pro residues" evidence="1">
    <location>
        <begin position="594"/>
        <end position="611"/>
    </location>
</feature>
<feature type="compositionally biased region" description="Basic and acidic residues" evidence="1">
    <location>
        <begin position="391"/>
        <end position="427"/>
    </location>
</feature>
<evidence type="ECO:0000256" key="1">
    <source>
        <dbReference type="SAM" id="MobiDB-lite"/>
    </source>
</evidence>
<feature type="compositionally biased region" description="Low complexity" evidence="1">
    <location>
        <begin position="270"/>
        <end position="281"/>
    </location>
</feature>
<evidence type="ECO:0000313" key="3">
    <source>
        <dbReference type="EMBL" id="BCS29394.1"/>
    </source>
</evidence>